<sequence length="262" mass="28922">MNTDTGTNGSAATDSGTVTSTGPGTEREPKHEALRTALAALIDDGLAPHEALPSERDLMQRYSVSRMTVRRAVERLTQEGRVYRVQGAGTFVADPATISKSLHLTSFSEDIRGRRMVPDSRLLVLERTEADLDCARDLFLTPGSPVVHLERLRTADGEPMCLENVWLPEALVPGLVEHGEPQSLYSWLEQAGAAPETADQTIRATVVGPREAALLDVPPQFPALHVERVTRDIRGRAVERAVSLYRADRYDYRLTISRERRG</sequence>
<keyword evidence="2" id="KW-0238">DNA-binding</keyword>
<dbReference type="RefSeq" id="WP_189851086.1">
    <property type="nucleotide sequence ID" value="NZ_BMVV01000014.1"/>
</dbReference>
<feature type="region of interest" description="Disordered" evidence="4">
    <location>
        <begin position="1"/>
        <end position="30"/>
    </location>
</feature>
<evidence type="ECO:0000256" key="3">
    <source>
        <dbReference type="ARBA" id="ARBA00023163"/>
    </source>
</evidence>
<keyword evidence="1" id="KW-0805">Transcription regulation</keyword>
<protein>
    <submittedName>
        <fullName evidence="6">GntR family transcriptional regulator</fullName>
    </submittedName>
</protein>
<reference evidence="6 7" key="1">
    <citation type="submission" date="2024-10" db="EMBL/GenBank/DDBJ databases">
        <title>The Natural Products Discovery Center: Release of the First 8490 Sequenced Strains for Exploring Actinobacteria Biosynthetic Diversity.</title>
        <authorList>
            <person name="Kalkreuter E."/>
            <person name="Kautsar S.A."/>
            <person name="Yang D."/>
            <person name="Bader C.D."/>
            <person name="Teijaro C.N."/>
            <person name="Fluegel L."/>
            <person name="Davis C.M."/>
            <person name="Simpson J.R."/>
            <person name="Lauterbach L."/>
            <person name="Steele A.D."/>
            <person name="Gui C."/>
            <person name="Meng S."/>
            <person name="Li G."/>
            <person name="Viehrig K."/>
            <person name="Ye F."/>
            <person name="Su P."/>
            <person name="Kiefer A.F."/>
            <person name="Nichols A."/>
            <person name="Cepeda A.J."/>
            <person name="Yan W."/>
            <person name="Fan B."/>
            <person name="Jiang Y."/>
            <person name="Adhikari A."/>
            <person name="Zheng C.-J."/>
            <person name="Schuster L."/>
            <person name="Cowan T.M."/>
            <person name="Smanski M.J."/>
            <person name="Chevrette M.G."/>
            <person name="De Carvalho L.P.S."/>
            <person name="Shen B."/>
        </authorList>
    </citation>
    <scope>NUCLEOTIDE SEQUENCE [LARGE SCALE GENOMIC DNA]</scope>
    <source>
        <strain evidence="6 7">NPDC048229</strain>
    </source>
</reference>
<comment type="caution">
    <text evidence="6">The sequence shown here is derived from an EMBL/GenBank/DDBJ whole genome shotgun (WGS) entry which is preliminary data.</text>
</comment>
<evidence type="ECO:0000256" key="4">
    <source>
        <dbReference type="SAM" id="MobiDB-lite"/>
    </source>
</evidence>
<evidence type="ECO:0000256" key="1">
    <source>
        <dbReference type="ARBA" id="ARBA00023015"/>
    </source>
</evidence>
<dbReference type="EMBL" id="JBICZW010000004">
    <property type="protein sequence ID" value="MFG3188748.1"/>
    <property type="molecule type" value="Genomic_DNA"/>
</dbReference>
<dbReference type="SUPFAM" id="SSF46785">
    <property type="entry name" value="Winged helix' DNA-binding domain"/>
    <property type="match status" value="1"/>
</dbReference>
<dbReference type="InterPro" id="IPR036388">
    <property type="entry name" value="WH-like_DNA-bd_sf"/>
</dbReference>
<evidence type="ECO:0000256" key="2">
    <source>
        <dbReference type="ARBA" id="ARBA00023125"/>
    </source>
</evidence>
<dbReference type="SMART" id="SM00345">
    <property type="entry name" value="HTH_GNTR"/>
    <property type="match status" value="1"/>
</dbReference>
<keyword evidence="7" id="KW-1185">Reference proteome</keyword>
<dbReference type="InterPro" id="IPR011663">
    <property type="entry name" value="UTRA"/>
</dbReference>
<dbReference type="Pfam" id="PF07702">
    <property type="entry name" value="UTRA"/>
    <property type="match status" value="1"/>
</dbReference>
<proteinExistence type="predicted"/>
<dbReference type="CDD" id="cd07377">
    <property type="entry name" value="WHTH_GntR"/>
    <property type="match status" value="1"/>
</dbReference>
<gene>
    <name evidence="6" type="ORF">ACGFYS_07385</name>
</gene>
<dbReference type="SMART" id="SM00866">
    <property type="entry name" value="UTRA"/>
    <property type="match status" value="1"/>
</dbReference>
<evidence type="ECO:0000313" key="7">
    <source>
        <dbReference type="Proteomes" id="UP001604282"/>
    </source>
</evidence>
<dbReference type="PANTHER" id="PTHR44846">
    <property type="entry name" value="MANNOSYL-D-GLYCERATE TRANSPORT/METABOLISM SYSTEM REPRESSOR MNGR-RELATED"/>
    <property type="match status" value="1"/>
</dbReference>
<dbReference type="PRINTS" id="PR00035">
    <property type="entry name" value="HTHGNTR"/>
</dbReference>
<dbReference type="InterPro" id="IPR028978">
    <property type="entry name" value="Chorismate_lyase_/UTRA_dom_sf"/>
</dbReference>
<organism evidence="6 7">
    <name type="scientific">Streptomyces omiyaensis</name>
    <dbReference type="NCBI Taxonomy" id="68247"/>
    <lineage>
        <taxon>Bacteria</taxon>
        <taxon>Bacillati</taxon>
        <taxon>Actinomycetota</taxon>
        <taxon>Actinomycetes</taxon>
        <taxon>Kitasatosporales</taxon>
        <taxon>Streptomycetaceae</taxon>
        <taxon>Streptomyces</taxon>
    </lineage>
</organism>
<feature type="compositionally biased region" description="Polar residues" evidence="4">
    <location>
        <begin position="1"/>
        <end position="23"/>
    </location>
</feature>
<dbReference type="PROSITE" id="PS50949">
    <property type="entry name" value="HTH_GNTR"/>
    <property type="match status" value="1"/>
</dbReference>
<dbReference type="Pfam" id="PF00392">
    <property type="entry name" value="GntR"/>
    <property type="match status" value="1"/>
</dbReference>
<evidence type="ECO:0000259" key="5">
    <source>
        <dbReference type="PROSITE" id="PS50949"/>
    </source>
</evidence>
<dbReference type="Gene3D" id="1.10.10.10">
    <property type="entry name" value="Winged helix-like DNA-binding domain superfamily/Winged helix DNA-binding domain"/>
    <property type="match status" value="1"/>
</dbReference>
<dbReference type="InterPro" id="IPR000524">
    <property type="entry name" value="Tscrpt_reg_HTH_GntR"/>
</dbReference>
<dbReference type="InterPro" id="IPR050679">
    <property type="entry name" value="Bact_HTH_transcr_reg"/>
</dbReference>
<dbReference type="Gene3D" id="3.40.1410.10">
    <property type="entry name" value="Chorismate lyase-like"/>
    <property type="match status" value="1"/>
</dbReference>
<dbReference type="Proteomes" id="UP001604282">
    <property type="component" value="Unassembled WGS sequence"/>
</dbReference>
<accession>A0ABW7BRQ3</accession>
<feature type="domain" description="HTH gntR-type" evidence="5">
    <location>
        <begin position="28"/>
        <end position="95"/>
    </location>
</feature>
<name>A0ABW7BRQ3_9ACTN</name>
<keyword evidence="3" id="KW-0804">Transcription</keyword>
<dbReference type="PANTHER" id="PTHR44846:SF1">
    <property type="entry name" value="MANNOSYL-D-GLYCERATE TRANSPORT_METABOLISM SYSTEM REPRESSOR MNGR-RELATED"/>
    <property type="match status" value="1"/>
</dbReference>
<dbReference type="InterPro" id="IPR036390">
    <property type="entry name" value="WH_DNA-bd_sf"/>
</dbReference>
<evidence type="ECO:0000313" key="6">
    <source>
        <dbReference type="EMBL" id="MFG3188748.1"/>
    </source>
</evidence>
<dbReference type="SUPFAM" id="SSF64288">
    <property type="entry name" value="Chorismate lyase-like"/>
    <property type="match status" value="1"/>
</dbReference>